<dbReference type="EMBL" id="CP134536">
    <property type="protein sequence ID" value="WNH14415.1"/>
    <property type="molecule type" value="Genomic_DNA"/>
</dbReference>
<evidence type="ECO:0000256" key="1">
    <source>
        <dbReference type="ARBA" id="ARBA00022617"/>
    </source>
</evidence>
<organism evidence="6 7">
    <name type="scientific">Thalassobellus suaedae</name>
    <dbReference type="NCBI Taxonomy" id="3074124"/>
    <lineage>
        <taxon>Bacteria</taxon>
        <taxon>Pseudomonadati</taxon>
        <taxon>Bacteroidota</taxon>
        <taxon>Flavobacteriia</taxon>
        <taxon>Flavobacteriales</taxon>
        <taxon>Flavobacteriaceae</taxon>
        <taxon>Thalassobellus</taxon>
    </lineage>
</organism>
<proteinExistence type="predicted"/>
<dbReference type="PROSITE" id="PS51007">
    <property type="entry name" value="CYTC"/>
    <property type="match status" value="1"/>
</dbReference>
<accession>A0ABY9Y8I7</accession>
<dbReference type="PANTHER" id="PTHR35008">
    <property type="entry name" value="BLL4482 PROTEIN-RELATED"/>
    <property type="match status" value="1"/>
</dbReference>
<evidence type="ECO:0000259" key="5">
    <source>
        <dbReference type="PROSITE" id="PS51007"/>
    </source>
</evidence>
<evidence type="ECO:0000256" key="2">
    <source>
        <dbReference type="ARBA" id="ARBA00022723"/>
    </source>
</evidence>
<dbReference type="InterPro" id="IPR009056">
    <property type="entry name" value="Cyt_c-like_dom"/>
</dbReference>
<dbReference type="Proteomes" id="UP001303407">
    <property type="component" value="Chromosome"/>
</dbReference>
<dbReference type="SUPFAM" id="SSF46626">
    <property type="entry name" value="Cytochrome c"/>
    <property type="match status" value="1"/>
</dbReference>
<reference evidence="6 7" key="1">
    <citation type="submission" date="2023-09" db="EMBL/GenBank/DDBJ databases">
        <title>Thalassobella suaedae gen. nov., sp. nov., a marine bacterium of the family Flavobacteriaceae isolated from a halophyte Suaeda japonica.</title>
        <authorList>
            <person name="Lee S.Y."/>
            <person name="Hwang C.Y."/>
        </authorList>
    </citation>
    <scope>NUCLEOTIDE SEQUENCE [LARGE SCALE GENOMIC DNA]</scope>
    <source>
        <strain evidence="6 7">HL-DH10</strain>
    </source>
</reference>
<evidence type="ECO:0000256" key="3">
    <source>
        <dbReference type="ARBA" id="ARBA00023004"/>
    </source>
</evidence>
<dbReference type="PANTHER" id="PTHR35008:SF8">
    <property type="entry name" value="ALCOHOL DEHYDROGENASE CYTOCHROME C SUBUNIT"/>
    <property type="match status" value="1"/>
</dbReference>
<dbReference type="Pfam" id="PF00034">
    <property type="entry name" value="Cytochrom_C"/>
    <property type="match status" value="1"/>
</dbReference>
<gene>
    <name evidence="6" type="ORF">RHP49_10750</name>
</gene>
<keyword evidence="1 4" id="KW-0349">Heme</keyword>
<evidence type="ECO:0000313" key="7">
    <source>
        <dbReference type="Proteomes" id="UP001303407"/>
    </source>
</evidence>
<keyword evidence="2 4" id="KW-0479">Metal-binding</keyword>
<evidence type="ECO:0000256" key="4">
    <source>
        <dbReference type="PROSITE-ProRule" id="PRU00433"/>
    </source>
</evidence>
<sequence>MVVDPAERGAYLVNTNGCHDCHSPKKFTDKGMELDPDRLLSGHPADEKLPPYDEKTAQSYILFSMGFTATTGPWGTSFAANLTPDDTGLGTWSEAQFLTAIKKGLYKGLEGSRPLLPPMPWQHYANFTDDDLKAIFAYLKTFKPVENLVPAPIPPQIQ</sequence>
<protein>
    <submittedName>
        <fullName evidence="6">C-type cytochrome</fullName>
    </submittedName>
</protein>
<evidence type="ECO:0000313" key="6">
    <source>
        <dbReference type="EMBL" id="WNH14415.1"/>
    </source>
</evidence>
<name>A0ABY9Y8I7_9FLAO</name>
<keyword evidence="3 4" id="KW-0408">Iron</keyword>
<dbReference type="InterPro" id="IPR051459">
    <property type="entry name" value="Cytochrome_c-type_DH"/>
</dbReference>
<dbReference type="InterPro" id="IPR036909">
    <property type="entry name" value="Cyt_c-like_dom_sf"/>
</dbReference>
<feature type="domain" description="Cytochrome c" evidence="5">
    <location>
        <begin position="4"/>
        <end position="143"/>
    </location>
</feature>
<dbReference type="RefSeq" id="WP_415864420.1">
    <property type="nucleotide sequence ID" value="NZ_CP134536.1"/>
</dbReference>
<dbReference type="Gene3D" id="1.10.760.10">
    <property type="entry name" value="Cytochrome c-like domain"/>
    <property type="match status" value="1"/>
</dbReference>
<keyword evidence="7" id="KW-1185">Reference proteome</keyword>